<evidence type="ECO:0008006" key="2">
    <source>
        <dbReference type="Google" id="ProtNLM"/>
    </source>
</evidence>
<dbReference type="InterPro" id="IPR024452">
    <property type="entry name" value="DUF3876"/>
</dbReference>
<name>A0A212K7Z6_9BACT</name>
<dbReference type="RefSeq" id="WP_296944960.1">
    <property type="nucleotide sequence ID" value="NZ_LT599032.1"/>
</dbReference>
<proteinExistence type="predicted"/>
<organism evidence="1">
    <name type="scientific">uncultured Dysgonomonas sp</name>
    <dbReference type="NCBI Taxonomy" id="206096"/>
    <lineage>
        <taxon>Bacteria</taxon>
        <taxon>Pseudomonadati</taxon>
        <taxon>Bacteroidota</taxon>
        <taxon>Bacteroidia</taxon>
        <taxon>Bacteroidales</taxon>
        <taxon>Dysgonomonadaceae</taxon>
        <taxon>Dysgonomonas</taxon>
        <taxon>environmental samples</taxon>
    </lineage>
</organism>
<accession>A0A212K7Z6</accession>
<protein>
    <recommendedName>
        <fullName evidence="2">DUF3876 domain-containing protein</fullName>
    </recommendedName>
</protein>
<dbReference type="EMBL" id="FLUM01000003">
    <property type="protein sequence ID" value="SBW07820.1"/>
    <property type="molecule type" value="Genomic_DNA"/>
</dbReference>
<gene>
    <name evidence="1" type="ORF">KL86DYS1_31768</name>
</gene>
<dbReference type="AlphaFoldDB" id="A0A212K7Z6"/>
<evidence type="ECO:0000313" key="1">
    <source>
        <dbReference type="EMBL" id="SBW07820.1"/>
    </source>
</evidence>
<sequence>MFSPCNITDSCSTSTDFSMREITGRWVSRDGHTKVYIYPNIIQKWGGTRFRLTYNNPLVVCDRALKRWFGKYYINLYGHIEITYNREQEVLHLSAFGEYVREED</sequence>
<reference evidence="1" key="1">
    <citation type="submission" date="2016-04" db="EMBL/GenBank/DDBJ databases">
        <authorList>
            <person name="Evans L.H."/>
            <person name="Alamgir A."/>
            <person name="Owens N."/>
            <person name="Weber N.D."/>
            <person name="Virtaneva K."/>
            <person name="Barbian K."/>
            <person name="Babar A."/>
            <person name="Rosenke K."/>
        </authorList>
    </citation>
    <scope>NUCLEOTIDE SEQUENCE</scope>
    <source>
        <strain evidence="1">86-1</strain>
    </source>
</reference>
<dbReference type="Pfam" id="PF12992">
    <property type="entry name" value="DUF3876"/>
    <property type="match status" value="1"/>
</dbReference>